<keyword evidence="2" id="KW-1185">Reference proteome</keyword>
<name>A0ACC0CXE5_9PEZI</name>
<organism evidence="1 2">
    <name type="scientific">Hypoxylon rubiginosum</name>
    <dbReference type="NCBI Taxonomy" id="110542"/>
    <lineage>
        <taxon>Eukaryota</taxon>
        <taxon>Fungi</taxon>
        <taxon>Dikarya</taxon>
        <taxon>Ascomycota</taxon>
        <taxon>Pezizomycotina</taxon>
        <taxon>Sordariomycetes</taxon>
        <taxon>Xylariomycetidae</taxon>
        <taxon>Xylariales</taxon>
        <taxon>Hypoxylaceae</taxon>
        <taxon>Hypoxylon</taxon>
    </lineage>
</organism>
<evidence type="ECO:0000313" key="2">
    <source>
        <dbReference type="Proteomes" id="UP001497680"/>
    </source>
</evidence>
<proteinExistence type="predicted"/>
<dbReference type="EMBL" id="MU394331">
    <property type="protein sequence ID" value="KAI6084951.1"/>
    <property type="molecule type" value="Genomic_DNA"/>
</dbReference>
<gene>
    <name evidence="1" type="ORF">F4821DRAFT_261487</name>
</gene>
<reference evidence="1 2" key="1">
    <citation type="journal article" date="2022" name="New Phytol.">
        <title>Ecological generalism drives hyperdiversity of secondary metabolite gene clusters in xylarialean endophytes.</title>
        <authorList>
            <person name="Franco M.E.E."/>
            <person name="Wisecaver J.H."/>
            <person name="Arnold A.E."/>
            <person name="Ju Y.M."/>
            <person name="Slot J.C."/>
            <person name="Ahrendt S."/>
            <person name="Moore L.P."/>
            <person name="Eastman K.E."/>
            <person name="Scott K."/>
            <person name="Konkel Z."/>
            <person name="Mondo S.J."/>
            <person name="Kuo A."/>
            <person name="Hayes R.D."/>
            <person name="Haridas S."/>
            <person name="Andreopoulos B."/>
            <person name="Riley R."/>
            <person name="LaButti K."/>
            <person name="Pangilinan J."/>
            <person name="Lipzen A."/>
            <person name="Amirebrahimi M."/>
            <person name="Yan J."/>
            <person name="Adam C."/>
            <person name="Keymanesh K."/>
            <person name="Ng V."/>
            <person name="Louie K."/>
            <person name="Northen T."/>
            <person name="Drula E."/>
            <person name="Henrissat B."/>
            <person name="Hsieh H.M."/>
            <person name="Youens-Clark K."/>
            <person name="Lutzoni F."/>
            <person name="Miadlikowska J."/>
            <person name="Eastwood D.C."/>
            <person name="Hamelin R.C."/>
            <person name="Grigoriev I.V."/>
            <person name="U'Ren J.M."/>
        </authorList>
    </citation>
    <scope>NUCLEOTIDE SEQUENCE [LARGE SCALE GENOMIC DNA]</scope>
    <source>
        <strain evidence="1 2">ER1909</strain>
    </source>
</reference>
<comment type="caution">
    <text evidence="1">The sequence shown here is derived from an EMBL/GenBank/DDBJ whole genome shotgun (WGS) entry which is preliminary data.</text>
</comment>
<sequence length="112" mass="12507">MALNFAAVHTSTLTTCNLLLDVFSGSSSASANLRDEALAVSRKWDPKECKRSRLNSMVLLDSALRESMRLWGVAPRALRRRVKYNVVPPPGATLKVRRRREHVSTYIGVPIT</sequence>
<dbReference type="Proteomes" id="UP001497680">
    <property type="component" value="Unassembled WGS sequence"/>
</dbReference>
<evidence type="ECO:0000313" key="1">
    <source>
        <dbReference type="EMBL" id="KAI6084951.1"/>
    </source>
</evidence>
<protein>
    <submittedName>
        <fullName evidence="1">Uncharacterized protein</fullName>
    </submittedName>
</protein>
<accession>A0ACC0CXE5</accession>